<feature type="compositionally biased region" description="Basic residues" evidence="1">
    <location>
        <begin position="353"/>
        <end position="366"/>
    </location>
</feature>
<evidence type="ECO:0000313" key="3">
    <source>
        <dbReference type="Proteomes" id="UP000177798"/>
    </source>
</evidence>
<dbReference type="AlphaFoldDB" id="A0A1D9QBC2"/>
<proteinExistence type="predicted"/>
<dbReference type="KEGG" id="ssl:SS1G_10802"/>
<feature type="region of interest" description="Disordered" evidence="1">
    <location>
        <begin position="348"/>
        <end position="378"/>
    </location>
</feature>
<dbReference type="Proteomes" id="UP000177798">
    <property type="component" value="Chromosome 9"/>
</dbReference>
<evidence type="ECO:0000256" key="1">
    <source>
        <dbReference type="SAM" id="MobiDB-lite"/>
    </source>
</evidence>
<name>A0A1D9QBC2_SCLS1</name>
<feature type="region of interest" description="Disordered" evidence="1">
    <location>
        <begin position="252"/>
        <end position="329"/>
    </location>
</feature>
<dbReference type="OrthoDB" id="3561688at2759"/>
<accession>A0A1D9QBC2</accession>
<feature type="region of interest" description="Disordered" evidence="1">
    <location>
        <begin position="53"/>
        <end position="100"/>
    </location>
</feature>
<protein>
    <submittedName>
        <fullName evidence="2">Uncharacterized protein</fullName>
    </submittedName>
</protein>
<dbReference type="RefSeq" id="XP_001588355.1">
    <property type="nucleotide sequence ID" value="XM_001588305.1"/>
</dbReference>
<reference evidence="3" key="1">
    <citation type="journal article" date="2017" name="Genome Biol. Evol.">
        <title>The complete genome sequence of the phytopathogenic fungus Sclerotinia sclerotiorum reveals insights into the genome architecture of broad host range pathogens.</title>
        <authorList>
            <person name="Derbyshire M."/>
            <person name="Denton-Giles M."/>
            <person name="Hegedus D."/>
            <person name="Seifbarghy S."/>
            <person name="Rollins J."/>
            <person name="van Kan J."/>
            <person name="Seidl M.F."/>
            <person name="Faino L."/>
            <person name="Mbengue M."/>
            <person name="Navaud O."/>
            <person name="Raffaele S."/>
            <person name="Hammond-Kosack K."/>
            <person name="Heard S."/>
            <person name="Oliver R."/>
        </authorList>
    </citation>
    <scope>NUCLEOTIDE SEQUENCE [LARGE SCALE GENOMIC DNA]</scope>
    <source>
        <strain evidence="3">ATCC 18683 / 1980 / Ss-1</strain>
    </source>
</reference>
<organism evidence="2 3">
    <name type="scientific">Sclerotinia sclerotiorum (strain ATCC 18683 / 1980 / Ss-1)</name>
    <name type="common">White mold</name>
    <name type="synonym">Whetzelinia sclerotiorum</name>
    <dbReference type="NCBI Taxonomy" id="665079"/>
    <lineage>
        <taxon>Eukaryota</taxon>
        <taxon>Fungi</taxon>
        <taxon>Dikarya</taxon>
        <taxon>Ascomycota</taxon>
        <taxon>Pezizomycotina</taxon>
        <taxon>Leotiomycetes</taxon>
        <taxon>Helotiales</taxon>
        <taxon>Sclerotiniaceae</taxon>
        <taxon>Sclerotinia</taxon>
    </lineage>
</organism>
<feature type="compositionally biased region" description="Basic residues" evidence="1">
    <location>
        <begin position="665"/>
        <end position="678"/>
    </location>
</feature>
<sequence>MPDVPLHEALGAGLRWLGGGKGKALKNLKMAHLEPDSVESSMELHQMAQAMGLESVSKDENINNYPNKSRRHPEKAKHDAPPKTSIPVGPSRSGTTIDYSKTDGYQRSIWQRDGGYSSYSDKLPAHDSPRVTIGYADNGSEYPSVELGMSGKPWGRQSPLAHSAPENYVRSYKTSGTSQVGTLIGSKRFPAELLTSANNPPEKETWVIGSRCVSNNHQHQNYQGHLQYDLPSSFPAIFDPVRDAVARNRVDSAIHTNSKPDAPSRAILTRKPVSKSSYQQAPIGEGIENSNSHQKEERAKTNRRNEEETLQERRVRKLKDIPQGNQKPHDIYIDEACAAKIKKRNEEEIVRERKGRKLKESRKPHKLSSPSSNPRVPFLELPPQSHCKSFRPLNTEFTIPTSPHGHHTHKPAHTPNQTNTQTHALHGHHTTKHAAPPAHNRDKSNAFPTPAPPKFPIKYPAARELDGTSIYVEINHDYHSPREHVCLPEMDIGETTRPRGKLGERMAMDVDMDMDGRSASTARSRRYVFAEKTNLVSGSRRVLGPGCGFIRGEGEVQTSDGKVAVGVGGGDLYGENINVYSNGGIGRELVGTGDGERRALVREGKKAPEIHVRSPTLVQKGADIHMNTERNWTEMNEEIDQLPGPELGPGTEHMHMDAKERRKHRHAHKHRHNTHKKVKDAVVDAARSI</sequence>
<feature type="region of interest" description="Disordered" evidence="1">
    <location>
        <begin position="665"/>
        <end position="689"/>
    </location>
</feature>
<evidence type="ECO:0000313" key="2">
    <source>
        <dbReference type="EMBL" id="APA12211.1"/>
    </source>
</evidence>
<gene>
    <name evidence="2" type="ORF">sscle_09g069810</name>
</gene>
<feature type="compositionally biased region" description="Polar residues" evidence="1">
    <location>
        <begin position="414"/>
        <end position="423"/>
    </location>
</feature>
<feature type="compositionally biased region" description="Basic and acidic residues" evidence="1">
    <location>
        <begin position="293"/>
        <end position="313"/>
    </location>
</feature>
<feature type="region of interest" description="Disordered" evidence="1">
    <location>
        <begin position="398"/>
        <end position="453"/>
    </location>
</feature>
<dbReference type="EMBL" id="CP017822">
    <property type="protein sequence ID" value="APA12211.1"/>
    <property type="molecule type" value="Genomic_DNA"/>
</dbReference>
<dbReference type="VEuPathDB" id="FungiDB:sscle_09g069810"/>